<dbReference type="STRING" id="683960.A0A1E3NYZ4"/>
<keyword evidence="2" id="KW-1185">Reference proteome</keyword>
<dbReference type="GeneID" id="30202427"/>
<dbReference type="EMBL" id="KV454213">
    <property type="protein sequence ID" value="ODQ57807.1"/>
    <property type="molecule type" value="Genomic_DNA"/>
</dbReference>
<evidence type="ECO:0000313" key="2">
    <source>
        <dbReference type="Proteomes" id="UP000094112"/>
    </source>
</evidence>
<proteinExistence type="predicted"/>
<sequence>MKLRTFVIIASPFVGYYYVDQKLSAKYPDIPLSQLPSDSKLKQFMKPKTSKQYFAYSDIYKTTVKSESLDQLNLKFLSTPGISNLVSNESKTAPLQSQVLKTFDSKNSKSTILEWHWSSNSGIVPFFETLSSYGYPWRMMNGGLHEILIKKSQSNPDEFDVWFSTTHEYNDKRDGKLIPNWVQSLHRNYARVLLYLATEK</sequence>
<evidence type="ECO:0000313" key="1">
    <source>
        <dbReference type="EMBL" id="ODQ57807.1"/>
    </source>
</evidence>
<dbReference type="RefSeq" id="XP_019037014.1">
    <property type="nucleotide sequence ID" value="XM_019185181.1"/>
</dbReference>
<reference evidence="1 2" key="1">
    <citation type="journal article" date="2016" name="Proc. Natl. Acad. Sci. U.S.A.">
        <title>Comparative genomics of biotechnologically important yeasts.</title>
        <authorList>
            <person name="Riley R."/>
            <person name="Haridas S."/>
            <person name="Wolfe K.H."/>
            <person name="Lopes M.R."/>
            <person name="Hittinger C.T."/>
            <person name="Goeker M."/>
            <person name="Salamov A.A."/>
            <person name="Wisecaver J.H."/>
            <person name="Long T.M."/>
            <person name="Calvey C.H."/>
            <person name="Aerts A.L."/>
            <person name="Barry K.W."/>
            <person name="Choi C."/>
            <person name="Clum A."/>
            <person name="Coughlan A.Y."/>
            <person name="Deshpande S."/>
            <person name="Douglass A.P."/>
            <person name="Hanson S.J."/>
            <person name="Klenk H.-P."/>
            <person name="LaButti K.M."/>
            <person name="Lapidus A."/>
            <person name="Lindquist E.A."/>
            <person name="Lipzen A.M."/>
            <person name="Meier-Kolthoff J.P."/>
            <person name="Ohm R.A."/>
            <person name="Otillar R.P."/>
            <person name="Pangilinan J.L."/>
            <person name="Peng Y."/>
            <person name="Rokas A."/>
            <person name="Rosa C.A."/>
            <person name="Scheuner C."/>
            <person name="Sibirny A.A."/>
            <person name="Slot J.C."/>
            <person name="Stielow J.B."/>
            <person name="Sun H."/>
            <person name="Kurtzman C.P."/>
            <person name="Blackwell M."/>
            <person name="Grigoriev I.V."/>
            <person name="Jeffries T.W."/>
        </authorList>
    </citation>
    <scope>NUCLEOTIDE SEQUENCE [LARGE SCALE GENOMIC DNA]</scope>
    <source>
        <strain evidence="2">ATCC 58044 / CBS 1984 / NCYC 433 / NRRL Y-366-8</strain>
    </source>
</reference>
<organism evidence="1 2">
    <name type="scientific">Wickerhamomyces anomalus (strain ATCC 58044 / CBS 1984 / NCYC 433 / NRRL Y-366-8)</name>
    <name type="common">Yeast</name>
    <name type="synonym">Hansenula anomala</name>
    <dbReference type="NCBI Taxonomy" id="683960"/>
    <lineage>
        <taxon>Eukaryota</taxon>
        <taxon>Fungi</taxon>
        <taxon>Dikarya</taxon>
        <taxon>Ascomycota</taxon>
        <taxon>Saccharomycotina</taxon>
        <taxon>Saccharomycetes</taxon>
        <taxon>Phaffomycetales</taxon>
        <taxon>Wickerhamomycetaceae</taxon>
        <taxon>Wickerhamomyces</taxon>
    </lineage>
</organism>
<name>A0A1E3NYZ4_WICAA</name>
<gene>
    <name evidence="1" type="ORF">WICANDRAFT_81137</name>
</gene>
<protein>
    <submittedName>
        <fullName evidence="1">Uncharacterized protein</fullName>
    </submittedName>
</protein>
<dbReference type="OrthoDB" id="4480078at2759"/>
<dbReference type="Proteomes" id="UP000094112">
    <property type="component" value="Unassembled WGS sequence"/>
</dbReference>
<accession>A0A1E3NYZ4</accession>
<dbReference type="AlphaFoldDB" id="A0A1E3NYZ4"/>